<proteinExistence type="predicted"/>
<dbReference type="Proteomes" id="UP000054630">
    <property type="component" value="Unassembled WGS sequence"/>
</dbReference>
<gene>
    <name evidence="1" type="ORF">T07_9630</name>
</gene>
<dbReference type="EMBL" id="JYDL01000557">
    <property type="protein sequence ID" value="KRX12278.1"/>
    <property type="molecule type" value="Genomic_DNA"/>
</dbReference>
<accession>A0A0V0RCP3</accession>
<evidence type="ECO:0000313" key="1">
    <source>
        <dbReference type="EMBL" id="KRX12278.1"/>
    </source>
</evidence>
<evidence type="ECO:0000313" key="2">
    <source>
        <dbReference type="Proteomes" id="UP000054630"/>
    </source>
</evidence>
<sequence length="45" mass="5409">MKETTLVCFIRTDVNRTHPYVKIERNFPQLQLPANTRSDFPFVRE</sequence>
<protein>
    <submittedName>
        <fullName evidence="1">Uncharacterized protein</fullName>
    </submittedName>
</protein>
<name>A0A0V0RCP3_9BILA</name>
<keyword evidence="2" id="KW-1185">Reference proteome</keyword>
<organism evidence="1 2">
    <name type="scientific">Trichinella nelsoni</name>
    <dbReference type="NCBI Taxonomy" id="6336"/>
    <lineage>
        <taxon>Eukaryota</taxon>
        <taxon>Metazoa</taxon>
        <taxon>Ecdysozoa</taxon>
        <taxon>Nematoda</taxon>
        <taxon>Enoplea</taxon>
        <taxon>Dorylaimia</taxon>
        <taxon>Trichinellida</taxon>
        <taxon>Trichinellidae</taxon>
        <taxon>Trichinella</taxon>
    </lineage>
</organism>
<dbReference type="AlphaFoldDB" id="A0A0V0RCP3"/>
<comment type="caution">
    <text evidence="1">The sequence shown here is derived from an EMBL/GenBank/DDBJ whole genome shotgun (WGS) entry which is preliminary data.</text>
</comment>
<reference evidence="1 2" key="1">
    <citation type="submission" date="2015-01" db="EMBL/GenBank/DDBJ databases">
        <title>Evolution of Trichinella species and genotypes.</title>
        <authorList>
            <person name="Korhonen P.K."/>
            <person name="Edoardo P."/>
            <person name="Giuseppe L.R."/>
            <person name="Gasser R.B."/>
        </authorList>
    </citation>
    <scope>NUCLEOTIDE SEQUENCE [LARGE SCALE GENOMIC DNA]</scope>
    <source>
        <strain evidence="1">ISS37</strain>
    </source>
</reference>